<keyword evidence="7 10" id="KW-0573">Peptidoglycan synthesis</keyword>
<dbReference type="InterPro" id="IPR005863">
    <property type="entry name" value="UDP-N-AcMur_synth"/>
</dbReference>
<feature type="domain" description="Mur ligase central" evidence="14">
    <location>
        <begin position="110"/>
        <end position="299"/>
    </location>
</feature>
<dbReference type="GO" id="GO:0051301">
    <property type="term" value="P:cell division"/>
    <property type="evidence" value="ECO:0007669"/>
    <property type="project" value="UniProtKB-KW"/>
</dbReference>
<feature type="domain" description="Mur ligase N-terminal catalytic" evidence="12">
    <location>
        <begin position="27"/>
        <end position="75"/>
    </location>
</feature>
<evidence type="ECO:0000259" key="13">
    <source>
        <dbReference type="Pfam" id="PF02875"/>
    </source>
</evidence>
<evidence type="ECO:0000256" key="5">
    <source>
        <dbReference type="ARBA" id="ARBA00022840"/>
    </source>
</evidence>
<evidence type="ECO:0000256" key="11">
    <source>
        <dbReference type="RuleBase" id="RU004136"/>
    </source>
</evidence>
<keyword evidence="2 10" id="KW-0436">Ligase</keyword>
<dbReference type="InterPro" id="IPR035911">
    <property type="entry name" value="MurE/MurF_N"/>
</dbReference>
<dbReference type="InterPro" id="IPR004101">
    <property type="entry name" value="Mur_ligase_C"/>
</dbReference>
<protein>
    <recommendedName>
        <fullName evidence="10 11">UDP-N-acetylmuramoyl-tripeptide--D-alanyl-D-alanine ligase</fullName>
        <ecNumber evidence="10 11">6.3.2.10</ecNumber>
    </recommendedName>
    <alternativeName>
        <fullName evidence="10">D-alanyl-D-alanine-adding enzyme</fullName>
    </alternativeName>
</protein>
<keyword evidence="16" id="KW-1185">Reference proteome</keyword>
<comment type="catalytic activity">
    <reaction evidence="10 11">
        <text>D-alanyl-D-alanine + UDP-N-acetyl-alpha-D-muramoyl-L-alanyl-gamma-D-glutamyl-meso-2,6-diaminopimelate + ATP = UDP-N-acetyl-alpha-D-muramoyl-L-alanyl-gamma-D-glutamyl-meso-2,6-diaminopimeloyl-D-alanyl-D-alanine + ADP + phosphate + H(+)</text>
        <dbReference type="Rhea" id="RHEA:28374"/>
        <dbReference type="ChEBI" id="CHEBI:15378"/>
        <dbReference type="ChEBI" id="CHEBI:30616"/>
        <dbReference type="ChEBI" id="CHEBI:43474"/>
        <dbReference type="ChEBI" id="CHEBI:57822"/>
        <dbReference type="ChEBI" id="CHEBI:61386"/>
        <dbReference type="ChEBI" id="CHEBI:83905"/>
        <dbReference type="ChEBI" id="CHEBI:456216"/>
        <dbReference type="EC" id="6.3.2.10"/>
    </reaction>
</comment>
<gene>
    <name evidence="10" type="primary">murF</name>
    <name evidence="15" type="ORF">HNQ61_004473</name>
</gene>
<keyword evidence="8 10" id="KW-0131">Cell cycle</keyword>
<dbReference type="InterPro" id="IPR013221">
    <property type="entry name" value="Mur_ligase_cen"/>
</dbReference>
<evidence type="ECO:0000259" key="12">
    <source>
        <dbReference type="Pfam" id="PF01225"/>
    </source>
</evidence>
<keyword evidence="5 10" id="KW-0067">ATP-binding</keyword>
<evidence type="ECO:0000313" key="16">
    <source>
        <dbReference type="Proteomes" id="UP000582837"/>
    </source>
</evidence>
<feature type="binding site" evidence="10">
    <location>
        <begin position="112"/>
        <end position="118"/>
    </location>
    <ligand>
        <name>ATP</name>
        <dbReference type="ChEBI" id="CHEBI:30616"/>
    </ligand>
</feature>
<dbReference type="SUPFAM" id="SSF63418">
    <property type="entry name" value="MurE/MurF N-terminal domain"/>
    <property type="match status" value="1"/>
</dbReference>
<dbReference type="InterPro" id="IPR036615">
    <property type="entry name" value="Mur_ligase_C_dom_sf"/>
</dbReference>
<evidence type="ECO:0000256" key="1">
    <source>
        <dbReference type="ARBA" id="ARBA00022490"/>
    </source>
</evidence>
<evidence type="ECO:0000313" key="15">
    <source>
        <dbReference type="EMBL" id="MBB6072809.1"/>
    </source>
</evidence>
<accession>A0A841H4V4</accession>
<dbReference type="GO" id="GO:0008360">
    <property type="term" value="P:regulation of cell shape"/>
    <property type="evidence" value="ECO:0007669"/>
    <property type="project" value="UniProtKB-KW"/>
</dbReference>
<keyword evidence="3 10" id="KW-0132">Cell division</keyword>
<dbReference type="PANTHER" id="PTHR43024:SF1">
    <property type="entry name" value="UDP-N-ACETYLMURAMOYL-TRIPEPTIDE--D-ALANYL-D-ALANINE LIGASE"/>
    <property type="match status" value="1"/>
</dbReference>
<evidence type="ECO:0000259" key="14">
    <source>
        <dbReference type="Pfam" id="PF08245"/>
    </source>
</evidence>
<dbReference type="InterPro" id="IPR000713">
    <property type="entry name" value="Mur_ligase_N"/>
</dbReference>
<dbReference type="EC" id="6.3.2.10" evidence="10 11"/>
<organism evidence="15 16">
    <name type="scientific">Longimicrobium terrae</name>
    <dbReference type="NCBI Taxonomy" id="1639882"/>
    <lineage>
        <taxon>Bacteria</taxon>
        <taxon>Pseudomonadati</taxon>
        <taxon>Gemmatimonadota</taxon>
        <taxon>Longimicrobiia</taxon>
        <taxon>Longimicrobiales</taxon>
        <taxon>Longimicrobiaceae</taxon>
        <taxon>Longimicrobium</taxon>
    </lineage>
</organism>
<evidence type="ECO:0000256" key="10">
    <source>
        <dbReference type="HAMAP-Rule" id="MF_02019"/>
    </source>
</evidence>
<evidence type="ECO:0000256" key="3">
    <source>
        <dbReference type="ARBA" id="ARBA00022618"/>
    </source>
</evidence>
<dbReference type="GO" id="GO:0071555">
    <property type="term" value="P:cell wall organization"/>
    <property type="evidence" value="ECO:0007669"/>
    <property type="project" value="UniProtKB-KW"/>
</dbReference>
<dbReference type="InterPro" id="IPR051046">
    <property type="entry name" value="MurCDEF_CellWall_CoF430Synth"/>
</dbReference>
<reference evidence="15 16" key="1">
    <citation type="submission" date="2020-08" db="EMBL/GenBank/DDBJ databases">
        <title>Genomic Encyclopedia of Type Strains, Phase IV (KMG-IV): sequencing the most valuable type-strain genomes for metagenomic binning, comparative biology and taxonomic classification.</title>
        <authorList>
            <person name="Goeker M."/>
        </authorList>
    </citation>
    <scope>NUCLEOTIDE SEQUENCE [LARGE SCALE GENOMIC DNA]</scope>
    <source>
        <strain evidence="15 16">DSM 29007</strain>
    </source>
</reference>
<dbReference type="AlphaFoldDB" id="A0A841H4V4"/>
<keyword evidence="9 10" id="KW-0961">Cell wall biogenesis/degradation</keyword>
<dbReference type="GO" id="GO:0047480">
    <property type="term" value="F:UDP-N-acetylmuramoyl-tripeptide-D-alanyl-D-alanine ligase activity"/>
    <property type="evidence" value="ECO:0007669"/>
    <property type="project" value="UniProtKB-UniRule"/>
</dbReference>
<dbReference type="Gene3D" id="3.90.190.20">
    <property type="entry name" value="Mur ligase, C-terminal domain"/>
    <property type="match status" value="1"/>
</dbReference>
<dbReference type="GO" id="GO:0005737">
    <property type="term" value="C:cytoplasm"/>
    <property type="evidence" value="ECO:0007669"/>
    <property type="project" value="UniProtKB-SubCell"/>
</dbReference>
<dbReference type="Pfam" id="PF01225">
    <property type="entry name" value="Mur_ligase"/>
    <property type="match status" value="1"/>
</dbReference>
<dbReference type="GO" id="GO:0009252">
    <property type="term" value="P:peptidoglycan biosynthetic process"/>
    <property type="evidence" value="ECO:0007669"/>
    <property type="project" value="UniProtKB-UniRule"/>
</dbReference>
<dbReference type="Proteomes" id="UP000582837">
    <property type="component" value="Unassembled WGS sequence"/>
</dbReference>
<dbReference type="Pfam" id="PF02875">
    <property type="entry name" value="Mur_ligase_C"/>
    <property type="match status" value="1"/>
</dbReference>
<dbReference type="Gene3D" id="3.40.1390.10">
    <property type="entry name" value="MurE/MurF, N-terminal domain"/>
    <property type="match status" value="1"/>
</dbReference>
<dbReference type="RefSeq" id="WP_170035468.1">
    <property type="nucleotide sequence ID" value="NZ_JABDTL010000001.1"/>
</dbReference>
<comment type="caution">
    <text evidence="15">The sequence shown here is derived from an EMBL/GenBank/DDBJ whole genome shotgun (WGS) entry which is preliminary data.</text>
</comment>
<evidence type="ECO:0000256" key="2">
    <source>
        <dbReference type="ARBA" id="ARBA00022598"/>
    </source>
</evidence>
<dbReference type="GO" id="GO:0005524">
    <property type="term" value="F:ATP binding"/>
    <property type="evidence" value="ECO:0007669"/>
    <property type="project" value="UniProtKB-UniRule"/>
</dbReference>
<comment type="pathway">
    <text evidence="10 11">Cell wall biogenesis; peptidoglycan biosynthesis.</text>
</comment>
<comment type="similarity">
    <text evidence="10">Belongs to the MurCDEF family. MurF subfamily.</text>
</comment>
<dbReference type="HAMAP" id="MF_02019">
    <property type="entry name" value="MurF"/>
    <property type="match status" value="1"/>
</dbReference>
<dbReference type="EMBL" id="JACHIA010000018">
    <property type="protein sequence ID" value="MBB6072809.1"/>
    <property type="molecule type" value="Genomic_DNA"/>
</dbReference>
<keyword evidence="6 10" id="KW-0133">Cell shape</keyword>
<evidence type="ECO:0000256" key="7">
    <source>
        <dbReference type="ARBA" id="ARBA00022984"/>
    </source>
</evidence>
<dbReference type="SUPFAM" id="SSF53623">
    <property type="entry name" value="MurD-like peptide ligases, catalytic domain"/>
    <property type="match status" value="1"/>
</dbReference>
<comment type="subcellular location">
    <subcellularLocation>
        <location evidence="10 11">Cytoplasm</location>
    </subcellularLocation>
</comment>
<evidence type="ECO:0000256" key="8">
    <source>
        <dbReference type="ARBA" id="ARBA00023306"/>
    </source>
</evidence>
<dbReference type="NCBIfam" id="TIGR01143">
    <property type="entry name" value="murF"/>
    <property type="match status" value="1"/>
</dbReference>
<dbReference type="UniPathway" id="UPA00219"/>
<dbReference type="Gene3D" id="3.40.1190.10">
    <property type="entry name" value="Mur-like, catalytic domain"/>
    <property type="match status" value="1"/>
</dbReference>
<evidence type="ECO:0000256" key="4">
    <source>
        <dbReference type="ARBA" id="ARBA00022741"/>
    </source>
</evidence>
<keyword evidence="4 10" id="KW-0547">Nucleotide-binding</keyword>
<name>A0A841H4V4_9BACT</name>
<dbReference type="PANTHER" id="PTHR43024">
    <property type="entry name" value="UDP-N-ACETYLMURAMOYL-TRIPEPTIDE--D-ALANYL-D-ALANINE LIGASE"/>
    <property type="match status" value="1"/>
</dbReference>
<dbReference type="InterPro" id="IPR036565">
    <property type="entry name" value="Mur-like_cat_sf"/>
</dbReference>
<comment type="function">
    <text evidence="10 11">Involved in cell wall formation. Catalyzes the final step in the synthesis of UDP-N-acetylmuramoyl-pentapeptide, the precursor of murein.</text>
</comment>
<evidence type="ECO:0000256" key="6">
    <source>
        <dbReference type="ARBA" id="ARBA00022960"/>
    </source>
</evidence>
<feature type="domain" description="Mur ligase C-terminal" evidence="13">
    <location>
        <begin position="322"/>
        <end position="447"/>
    </location>
</feature>
<evidence type="ECO:0000256" key="9">
    <source>
        <dbReference type="ARBA" id="ARBA00023316"/>
    </source>
</evidence>
<dbReference type="Pfam" id="PF08245">
    <property type="entry name" value="Mur_ligase_M"/>
    <property type="match status" value="1"/>
</dbReference>
<sequence length="470" mass="49131">MSPFRWTADEVAHALGTDSPAGAPAEFSAVSTDTRAIPAGSLFVALRGANFDGHAYLAQAAEKGAAGAVVTHVPEGAPDIAYYVVADTLHALGALGRQRRRALRGRVVAVAGSNGKTTTKELLRAALGGTFRVHATDANLNNQVGVPLTLLACPDDAEAVIVETGTNEPGEVVLLSRIVEPDAALITSIGEEHLEGLGSVEGVLREELSIFDALRDIGVAIVAEEPEELAAGAREAVAPSRVRVAGLGEGADVRPEGGREGIRVRSDGSTEFRFGGVDFHLPLPGMHNVRNALLALAVAAEWGVPMEAAAAGFAAMKAPKMRNEWRRIGSLGVLADCYNANPPSMRAALDLLASVPVDGEKIAVMGTMRELGDHGERLHRELAGHAAALVGHGIDRIVATGDFVTAFLAEGTDLSGRLVAAEDPIDAYEALRPSLTGSETILLKGSRGVALERWIPLMERDFAQTASSQE</sequence>
<keyword evidence="1 10" id="KW-0963">Cytoplasm</keyword>
<dbReference type="SUPFAM" id="SSF53244">
    <property type="entry name" value="MurD-like peptide ligases, peptide-binding domain"/>
    <property type="match status" value="1"/>
</dbReference>
<proteinExistence type="inferred from homology"/>